<dbReference type="PIRSF" id="PIRSF017302">
    <property type="entry name" value="Gltscr2"/>
    <property type="match status" value="1"/>
</dbReference>
<dbReference type="PANTHER" id="PTHR14211">
    <property type="entry name" value="GLIOMA SUPPRESSOR CANDIDATE REGION GENE 2"/>
    <property type="match status" value="1"/>
</dbReference>
<organism evidence="7 8">
    <name type="scientific">Acyrthosiphon pisum</name>
    <name type="common">Pea aphid</name>
    <dbReference type="NCBI Taxonomy" id="7029"/>
    <lineage>
        <taxon>Eukaryota</taxon>
        <taxon>Metazoa</taxon>
        <taxon>Ecdysozoa</taxon>
        <taxon>Arthropoda</taxon>
        <taxon>Hexapoda</taxon>
        <taxon>Insecta</taxon>
        <taxon>Pterygota</taxon>
        <taxon>Neoptera</taxon>
        <taxon>Paraneoptera</taxon>
        <taxon>Hemiptera</taxon>
        <taxon>Sternorrhyncha</taxon>
        <taxon>Aphidomorpha</taxon>
        <taxon>Aphidoidea</taxon>
        <taxon>Aphididae</taxon>
        <taxon>Macrosiphini</taxon>
        <taxon>Acyrthosiphon</taxon>
    </lineage>
</organism>
<evidence type="ECO:0000256" key="5">
    <source>
        <dbReference type="PIRNR" id="PIRNR017302"/>
    </source>
</evidence>
<dbReference type="KEGG" id="api:100160447"/>
<name>A0A8R2NLY2_ACYPI</name>
<reference evidence="8" key="1">
    <citation type="submission" date="2010-06" db="EMBL/GenBank/DDBJ databases">
        <authorList>
            <person name="Jiang H."/>
            <person name="Abraham K."/>
            <person name="Ali S."/>
            <person name="Alsbrooks S.L."/>
            <person name="Anim B.N."/>
            <person name="Anosike U.S."/>
            <person name="Attaway T."/>
            <person name="Bandaranaike D.P."/>
            <person name="Battles P.K."/>
            <person name="Bell S.N."/>
            <person name="Bell A.V."/>
            <person name="Beltran B."/>
            <person name="Bickham C."/>
            <person name="Bustamante Y."/>
            <person name="Caleb T."/>
            <person name="Canada A."/>
            <person name="Cardenas V."/>
            <person name="Carter K."/>
            <person name="Chacko J."/>
            <person name="Chandrabose M.N."/>
            <person name="Chavez D."/>
            <person name="Chavez A."/>
            <person name="Chen L."/>
            <person name="Chu H.-S."/>
            <person name="Claassen K.J."/>
            <person name="Cockrell R."/>
            <person name="Collins M."/>
            <person name="Cooper J.A."/>
            <person name="Cree A."/>
            <person name="Curry S.M."/>
            <person name="Da Y."/>
            <person name="Dao M.D."/>
            <person name="Das B."/>
            <person name="Davila M.-L."/>
            <person name="Davy-Carroll L."/>
            <person name="Denson S."/>
            <person name="Dinh H."/>
            <person name="Ebong V.E."/>
            <person name="Edwards J.R."/>
            <person name="Egan A."/>
            <person name="El-Daye J."/>
            <person name="Escobedo L."/>
            <person name="Fernandez S."/>
            <person name="Fernando P.R."/>
            <person name="Flagg N."/>
            <person name="Forbes L.D."/>
            <person name="Fowler R.G."/>
            <person name="Fu Q."/>
            <person name="Gabisi R.A."/>
            <person name="Ganer J."/>
            <person name="Garbino Pronczuk A."/>
            <person name="Garcia R.M."/>
            <person name="Garner T."/>
            <person name="Garrett T.E."/>
            <person name="Gonzalez D.A."/>
            <person name="Hamid H."/>
            <person name="Hawkins E.S."/>
            <person name="Hirani K."/>
            <person name="Hogues M.E."/>
            <person name="Hollins B."/>
            <person name="Hsiao C.-H."/>
            <person name="Jabil R."/>
            <person name="James M.L."/>
            <person name="Jhangiani S.N."/>
            <person name="Johnson B."/>
            <person name="Johnson Q."/>
            <person name="Joshi V."/>
            <person name="Kalu J.B."/>
            <person name="Kam C."/>
            <person name="Kashfia A."/>
            <person name="Keebler J."/>
            <person name="Kisamo H."/>
            <person name="Kovar C.L."/>
            <person name="Lago L.A."/>
            <person name="Lai C.-Y."/>
            <person name="Laidlaw J."/>
            <person name="Lara F."/>
            <person name="Le T.-K."/>
            <person name="Lee S.L."/>
            <person name="Legall F.H."/>
            <person name="Lemon S.J."/>
            <person name="Lewis L.R."/>
            <person name="Li B."/>
            <person name="Liu Y."/>
            <person name="Liu Y.-S."/>
            <person name="Lopez J."/>
            <person name="Lozado R.J."/>
            <person name="Lu J."/>
            <person name="Madu R.C."/>
            <person name="Maheshwari M."/>
            <person name="Maheshwari R."/>
            <person name="Malloy K."/>
            <person name="Martinez E."/>
            <person name="Mathew T."/>
            <person name="Mercado I.C."/>
            <person name="Mercado C."/>
            <person name="Meyer B."/>
            <person name="Montgomery K."/>
            <person name="Morgan M.B."/>
            <person name="Munidasa M."/>
            <person name="Nazareth L.V."/>
            <person name="Nelson J."/>
            <person name="Ng B.M."/>
            <person name="Nguyen N.B."/>
            <person name="Nguyen P.Q."/>
            <person name="Nguyen T."/>
            <person name="Obregon M."/>
            <person name="Okwuonu G.O."/>
            <person name="Onwere C.G."/>
            <person name="Orozco G."/>
            <person name="Parra A."/>
            <person name="Patel S."/>
            <person name="Patil S."/>
            <person name="Perez A."/>
            <person name="Perez Y."/>
            <person name="Pham C."/>
            <person name="Primus E.L."/>
            <person name="Pu L.-L."/>
            <person name="Puazo M."/>
            <person name="Qin X."/>
            <person name="Quiroz J.B."/>
            <person name="Reese J."/>
            <person name="Richards S."/>
            <person name="Rives C.M."/>
            <person name="Robberts R."/>
            <person name="Ruiz S.J."/>
            <person name="Ruiz M.J."/>
            <person name="Santibanez J."/>
            <person name="Schneider B.W."/>
            <person name="Sisson I."/>
            <person name="Smith M."/>
            <person name="Sodergren E."/>
            <person name="Song X.-Z."/>
            <person name="Song B.B."/>
            <person name="Summersgill H."/>
            <person name="Thelus R."/>
            <person name="Thornton R.D."/>
            <person name="Trejos Z.Y."/>
            <person name="Usmani K."/>
            <person name="Vattathil S."/>
            <person name="Villasana D."/>
            <person name="Walker D.L."/>
            <person name="Wang S."/>
            <person name="Wang K."/>
            <person name="White C.S."/>
            <person name="Williams A.C."/>
            <person name="Williamson J."/>
            <person name="Wilson K."/>
            <person name="Woghiren I.O."/>
            <person name="Woodworth J.R."/>
            <person name="Worley K.C."/>
            <person name="Wright R.A."/>
            <person name="Wu W."/>
            <person name="Young L."/>
            <person name="Zhang L."/>
            <person name="Zhang J."/>
            <person name="Zhu Y."/>
            <person name="Muzny D.M."/>
            <person name="Weinstock G."/>
            <person name="Gibbs R.A."/>
        </authorList>
    </citation>
    <scope>NUCLEOTIDE SEQUENCE [LARGE SCALE GENOMIC DNA]</scope>
    <source>
        <strain evidence="8">LSR1</strain>
    </source>
</reference>
<evidence type="ECO:0000256" key="3">
    <source>
        <dbReference type="ARBA" id="ARBA00022517"/>
    </source>
</evidence>
<dbReference type="Pfam" id="PF07767">
    <property type="entry name" value="Nop53"/>
    <property type="match status" value="1"/>
</dbReference>
<comment type="function">
    <text evidence="5">May play a role in ribosome biogenesis.</text>
</comment>
<proteinExistence type="inferred from homology"/>
<accession>A0A8R2NLY2</accession>
<keyword evidence="3 5" id="KW-0690">Ribosome biogenesis</keyword>
<dbReference type="GO" id="GO:0000027">
    <property type="term" value="P:ribosomal large subunit assembly"/>
    <property type="evidence" value="ECO:0007669"/>
    <property type="project" value="UniProtKB-UniRule"/>
</dbReference>
<dbReference type="OrthoDB" id="5072at2759"/>
<protein>
    <recommendedName>
        <fullName evidence="2 5">Ribosome biogenesis protein NOP53</fullName>
    </recommendedName>
</protein>
<feature type="coiled-coil region" evidence="6">
    <location>
        <begin position="306"/>
        <end position="356"/>
    </location>
</feature>
<comment type="subcellular location">
    <subcellularLocation>
        <location evidence="5">Nucleus</location>
        <location evidence="5">Nucleolus</location>
    </subcellularLocation>
    <subcellularLocation>
        <location evidence="5">Nucleus</location>
        <location evidence="5">Nucleoplasm</location>
    </subcellularLocation>
</comment>
<evidence type="ECO:0000256" key="6">
    <source>
        <dbReference type="SAM" id="Coils"/>
    </source>
</evidence>
<dbReference type="GO" id="GO:0005654">
    <property type="term" value="C:nucleoplasm"/>
    <property type="evidence" value="ECO:0007669"/>
    <property type="project" value="UniProtKB-SubCell"/>
</dbReference>
<dbReference type="PANTHER" id="PTHR14211:SF7">
    <property type="entry name" value="RIBOSOME BIOGENESIS PROTEIN NOP53"/>
    <property type="match status" value="1"/>
</dbReference>
<sequence length="450" mass="52558">MKTKKRGGRRLKKDWRRKIDVTDVDTYLEGKRLQERIGDSFSQKKDEELFHIDTSGKKQKSKKKSLNAPLKCLSILQSTSAIPPLAKRSVKKYKKNNKKDDDFDKNIKPLKKKGGIVKKKEAKELNKILKAKVKTLELKENSTKDLFDKDLWTSYREPGQRKDKLIKNVIKWLPSEVLNHNAKILPKLSNKKMSHPSQTTCKAEDMKCPHPGLSYNPTIEDHVSLLANIAEKETELIKHEAHMNRVTRNLFKQVSKEKNEQMIIEELTEGLPGFTDDTVKEVNEDTSEFKAINPPTTRDNQKTIKKRKIQRRLRNEERQRMNAKIEKKKVSDLYRLRYIREELDELENTTNKKKLKRLQKRQLNNISTRRLGTNKFTESSDTFALPKDLKGTLRETEPQGNIFKDCFESLQKRNILSVGKKQLKIHKKKVQAFMHPAFKVTPDMLTKYSV</sequence>
<evidence type="ECO:0000313" key="8">
    <source>
        <dbReference type="Proteomes" id="UP000007819"/>
    </source>
</evidence>
<evidence type="ECO:0000256" key="1">
    <source>
        <dbReference type="ARBA" id="ARBA00008838"/>
    </source>
</evidence>
<dbReference type="OMA" id="TEKWTHK"/>
<dbReference type="GeneID" id="100160447"/>
<dbReference type="AlphaFoldDB" id="A0A8R2NLY2"/>
<dbReference type="Proteomes" id="UP000007819">
    <property type="component" value="Chromosome A1"/>
</dbReference>
<keyword evidence="8" id="KW-1185">Reference proteome</keyword>
<comment type="similarity">
    <text evidence="1 5">Belongs to the NOP53 family.</text>
</comment>
<evidence type="ECO:0000256" key="4">
    <source>
        <dbReference type="ARBA" id="ARBA00023242"/>
    </source>
</evidence>
<dbReference type="EnsemblMetazoa" id="XM_029487316.1">
    <property type="protein sequence ID" value="XP_029343176.1"/>
    <property type="gene ID" value="LOC100160447"/>
</dbReference>
<keyword evidence="6" id="KW-0175">Coiled coil</keyword>
<evidence type="ECO:0000313" key="7">
    <source>
        <dbReference type="EnsemblMetazoa" id="XP_029343176.1"/>
    </source>
</evidence>
<dbReference type="GO" id="GO:0008097">
    <property type="term" value="F:5S rRNA binding"/>
    <property type="evidence" value="ECO:0007669"/>
    <property type="project" value="TreeGrafter"/>
</dbReference>
<evidence type="ECO:0000256" key="2">
    <source>
        <dbReference type="ARBA" id="ARBA00018339"/>
    </source>
</evidence>
<dbReference type="GO" id="GO:0005730">
    <property type="term" value="C:nucleolus"/>
    <property type="evidence" value="ECO:0007669"/>
    <property type="project" value="UniProtKB-SubCell"/>
</dbReference>
<dbReference type="InterPro" id="IPR011687">
    <property type="entry name" value="Nop53/GLTSCR2"/>
</dbReference>
<keyword evidence="4 5" id="KW-0539">Nucleus</keyword>
<dbReference type="RefSeq" id="XP_029343176.1">
    <property type="nucleotide sequence ID" value="XM_029487316.1"/>
</dbReference>
<reference evidence="7" key="2">
    <citation type="submission" date="2022-06" db="UniProtKB">
        <authorList>
            <consortium name="EnsemblMetazoa"/>
        </authorList>
    </citation>
    <scope>IDENTIFICATION</scope>
</reference>
<dbReference type="GO" id="GO:0006364">
    <property type="term" value="P:rRNA processing"/>
    <property type="evidence" value="ECO:0007669"/>
    <property type="project" value="TreeGrafter"/>
</dbReference>